<dbReference type="GO" id="GO:0005543">
    <property type="term" value="F:phospholipid binding"/>
    <property type="evidence" value="ECO:0007669"/>
    <property type="project" value="TreeGrafter"/>
</dbReference>
<dbReference type="AlphaFoldDB" id="A0A455TNG0"/>
<dbReference type="PANTHER" id="PTHR34675">
    <property type="entry name" value="PROTEIN TRIGALACTOSYLDIACYLGLYCEROL 2, CHLOROPLASTIC"/>
    <property type="match status" value="1"/>
</dbReference>
<dbReference type="PANTHER" id="PTHR34675:SF1">
    <property type="entry name" value="PROTEIN TRIGALACTOSYLDIACYLGLYCEROL 2, CHLOROPLASTIC"/>
    <property type="match status" value="1"/>
</dbReference>
<protein>
    <submittedName>
        <fullName evidence="3">Conserved hypothetical plastid protein</fullName>
    </submittedName>
</protein>
<proteinExistence type="predicted"/>
<evidence type="ECO:0000256" key="1">
    <source>
        <dbReference type="SAM" id="Phobius"/>
    </source>
</evidence>
<dbReference type="GO" id="GO:0005319">
    <property type="term" value="F:lipid transporter activity"/>
    <property type="evidence" value="ECO:0007669"/>
    <property type="project" value="TreeGrafter"/>
</dbReference>
<evidence type="ECO:0000259" key="2">
    <source>
        <dbReference type="Pfam" id="PF02470"/>
    </source>
</evidence>
<evidence type="ECO:0000313" key="3">
    <source>
        <dbReference type="EMBL" id="BBI37322.1"/>
    </source>
</evidence>
<feature type="domain" description="Mce/MlaD" evidence="2">
    <location>
        <begin position="40"/>
        <end position="115"/>
    </location>
</feature>
<reference evidence="3" key="1">
    <citation type="journal article" date="2019" name="Mar. Drugs">
        <title>In Silico Analysis of Relationship between Proteins from Plastid Genome of Red Alga Palmaria sp. (Japan) and Angiotensin I Converting Enzyme Inhibitory Peptides.</title>
        <authorList>
            <person name="Kumagai Y."/>
            <person name="Miyabe Y."/>
            <person name="Takeda T."/>
            <person name="Adachi K."/>
            <person name="Yasui H."/>
            <person name="Kishimura H."/>
        </authorList>
    </citation>
    <scope>NUCLEOTIDE SEQUENCE</scope>
</reference>
<keyword evidence="1" id="KW-1133">Transmembrane helix</keyword>
<accession>A0A455TNG0</accession>
<organism evidence="3">
    <name type="scientific">Palmaria palmata</name>
    <name type="common">Dulse</name>
    <name type="synonym">Rhodymenia palmata</name>
    <dbReference type="NCBI Taxonomy" id="2822"/>
    <lineage>
        <taxon>Eukaryota</taxon>
        <taxon>Rhodophyta</taxon>
        <taxon>Florideophyceae</taxon>
        <taxon>Nemaliophycidae</taxon>
        <taxon>Palmariales</taxon>
        <taxon>Palmariaceae</taxon>
        <taxon>Palmaria</taxon>
    </lineage>
</organism>
<name>A0A455TNG0_PALPL</name>
<dbReference type="EMBL" id="AB807662">
    <property type="protein sequence ID" value="BBI37322.1"/>
    <property type="molecule type" value="Genomic_DNA"/>
</dbReference>
<keyword evidence="3" id="KW-0934">Plastid</keyword>
<geneLocation type="chloroplast" evidence="3"/>
<sequence>MNTREATMTLEFRKIIFLLITLVFTCFSWIVLNNRHFEKNYSIFITFDTNHGIEKGTNVRIKGLTVGSVCNILKQADRIVAIAHISTSIGNIHQDSIVETNHSGLFSETTIDIVPLDNTLYNSYNRIDPFDSECPKSSNLCHLSSIEGERGFDYDDLIRVTTRILQRLDAPRHTKLSYLFWQPGMLSFRDILKITAAPTSSSSLL</sequence>
<dbReference type="Pfam" id="PF02470">
    <property type="entry name" value="MlaD"/>
    <property type="match status" value="1"/>
</dbReference>
<keyword evidence="1" id="KW-0812">Transmembrane</keyword>
<dbReference type="InterPro" id="IPR039342">
    <property type="entry name" value="TGD2-like"/>
</dbReference>
<feature type="transmembrane region" description="Helical" evidence="1">
    <location>
        <begin position="12"/>
        <end position="32"/>
    </location>
</feature>
<keyword evidence="1" id="KW-0472">Membrane</keyword>
<gene>
    <name evidence="3" type="primary">ycf22</name>
</gene>
<dbReference type="InterPro" id="IPR003399">
    <property type="entry name" value="Mce/MlaD"/>
</dbReference>
<dbReference type="GO" id="GO:0009706">
    <property type="term" value="C:chloroplast inner membrane"/>
    <property type="evidence" value="ECO:0007669"/>
    <property type="project" value="TreeGrafter"/>
</dbReference>
<keyword evidence="3" id="KW-0150">Chloroplast</keyword>